<dbReference type="Proteomes" id="UP000278823">
    <property type="component" value="Unassembled WGS sequence"/>
</dbReference>
<sequence length="166" mass="18330">MTVQFIIEALNSGHDRKSFACGVFVLDRYLKEQAGQDIKRRAALCYVSRPEGSTRIAGYYTLSAGDVALKDIPEDKARRLPPYPAIPVARIGRLAIDKDFQGKRLGAALLWDAANRALRSELGVFALAVDAKDEQAAAFYRHFGFIAFETKPLQLFLPLATVAKSL</sequence>
<dbReference type="PANTHER" id="PTHR36449:SF1">
    <property type="entry name" value="ACETYLTRANSFERASE"/>
    <property type="match status" value="1"/>
</dbReference>
<dbReference type="AlphaFoldDB" id="A0A3S0SAA4"/>
<evidence type="ECO:0000313" key="7">
    <source>
        <dbReference type="EMBL" id="RUM24302.1"/>
    </source>
</evidence>
<keyword evidence="2" id="KW-1277">Toxin-antitoxin system</keyword>
<keyword evidence="3 7" id="KW-0808">Transferase</keyword>
<evidence type="ECO:0000256" key="5">
    <source>
        <dbReference type="ARBA" id="ARBA00049880"/>
    </source>
</evidence>
<evidence type="ECO:0000256" key="2">
    <source>
        <dbReference type="ARBA" id="ARBA00022649"/>
    </source>
</evidence>
<dbReference type="SUPFAM" id="SSF55729">
    <property type="entry name" value="Acyl-CoA N-acyltransferases (Nat)"/>
    <property type="match status" value="1"/>
</dbReference>
<proteinExistence type="predicted"/>
<dbReference type="EMBL" id="RJTH01000005">
    <property type="protein sequence ID" value="RUM24302.1"/>
    <property type="molecule type" value="Genomic_DNA"/>
</dbReference>
<reference evidence="8" key="1">
    <citation type="submission" date="2018-11" db="EMBL/GenBank/DDBJ databases">
        <title>Rhizobium chutanense sp. nov., isolated from root nodules of Phaseolus vulgaris in China.</title>
        <authorList>
            <person name="Huo Y."/>
        </authorList>
    </citation>
    <scope>NUCLEOTIDE SEQUENCE [LARGE SCALE GENOMIC DNA]</scope>
    <source>
        <strain evidence="8">CCBAU 65647</strain>
    </source>
</reference>
<gene>
    <name evidence="7" type="ORF">EFQ99_16035</name>
</gene>
<dbReference type="OrthoDB" id="9793394at2"/>
<dbReference type="PROSITE" id="PS51186">
    <property type="entry name" value="GNAT"/>
    <property type="match status" value="1"/>
</dbReference>
<feature type="domain" description="N-acetyltransferase" evidence="6">
    <location>
        <begin position="1"/>
        <end position="160"/>
    </location>
</feature>
<dbReference type="InterPro" id="IPR016181">
    <property type="entry name" value="Acyl_CoA_acyltransferase"/>
</dbReference>
<dbReference type="Pfam" id="PF00583">
    <property type="entry name" value="Acetyltransf_1"/>
    <property type="match status" value="1"/>
</dbReference>
<organism evidence="7 8">
    <name type="scientific">Rhizobium vallis</name>
    <dbReference type="NCBI Taxonomy" id="634290"/>
    <lineage>
        <taxon>Bacteria</taxon>
        <taxon>Pseudomonadati</taxon>
        <taxon>Pseudomonadota</taxon>
        <taxon>Alphaproteobacteria</taxon>
        <taxon>Hyphomicrobiales</taxon>
        <taxon>Rhizobiaceae</taxon>
        <taxon>Rhizobium/Agrobacterium group</taxon>
        <taxon>Rhizobium</taxon>
    </lineage>
</organism>
<comment type="caution">
    <text evidence="7">The sequence shown here is derived from an EMBL/GenBank/DDBJ whole genome shotgun (WGS) entry which is preliminary data.</text>
</comment>
<evidence type="ECO:0000256" key="4">
    <source>
        <dbReference type="ARBA" id="ARBA00023315"/>
    </source>
</evidence>
<dbReference type="GO" id="GO:0016747">
    <property type="term" value="F:acyltransferase activity, transferring groups other than amino-acyl groups"/>
    <property type="evidence" value="ECO:0007669"/>
    <property type="project" value="InterPro"/>
</dbReference>
<accession>A0A3S0SAA4</accession>
<dbReference type="Gene3D" id="3.40.630.30">
    <property type="match status" value="1"/>
</dbReference>
<evidence type="ECO:0000256" key="1">
    <source>
        <dbReference type="ARBA" id="ARBA00022491"/>
    </source>
</evidence>
<protein>
    <submittedName>
        <fullName evidence="7">GNAT family N-acetyltransferase</fullName>
    </submittedName>
</protein>
<keyword evidence="4" id="KW-0012">Acyltransferase</keyword>
<comment type="catalytic activity">
    <reaction evidence="5">
        <text>glycyl-tRNA(Gly) + acetyl-CoA = N-acetylglycyl-tRNA(Gly) + CoA + H(+)</text>
        <dbReference type="Rhea" id="RHEA:81867"/>
        <dbReference type="Rhea" id="RHEA-COMP:9683"/>
        <dbReference type="Rhea" id="RHEA-COMP:19766"/>
        <dbReference type="ChEBI" id="CHEBI:15378"/>
        <dbReference type="ChEBI" id="CHEBI:57287"/>
        <dbReference type="ChEBI" id="CHEBI:57288"/>
        <dbReference type="ChEBI" id="CHEBI:78522"/>
        <dbReference type="ChEBI" id="CHEBI:232036"/>
    </reaction>
</comment>
<evidence type="ECO:0000259" key="6">
    <source>
        <dbReference type="PROSITE" id="PS51186"/>
    </source>
</evidence>
<dbReference type="PANTHER" id="PTHR36449">
    <property type="entry name" value="ACETYLTRANSFERASE-RELATED"/>
    <property type="match status" value="1"/>
</dbReference>
<evidence type="ECO:0000313" key="8">
    <source>
        <dbReference type="Proteomes" id="UP000278823"/>
    </source>
</evidence>
<keyword evidence="1" id="KW-0678">Repressor</keyword>
<dbReference type="InterPro" id="IPR000182">
    <property type="entry name" value="GNAT_dom"/>
</dbReference>
<dbReference type="RefSeq" id="WP_126921988.1">
    <property type="nucleotide sequence ID" value="NZ_ML133690.1"/>
</dbReference>
<keyword evidence="8" id="KW-1185">Reference proteome</keyword>
<evidence type="ECO:0000256" key="3">
    <source>
        <dbReference type="ARBA" id="ARBA00022679"/>
    </source>
</evidence>
<name>A0A3S0SAA4_9HYPH</name>